<evidence type="ECO:0000313" key="3">
    <source>
        <dbReference type="Proteomes" id="UP000627573"/>
    </source>
</evidence>
<keyword evidence="3" id="KW-1185">Reference proteome</keyword>
<feature type="region of interest" description="Disordered" evidence="1">
    <location>
        <begin position="1"/>
        <end position="49"/>
    </location>
</feature>
<organism evidence="2 3">
    <name type="scientific">Rhodococcus erythropolis</name>
    <name type="common">Arthrobacter picolinophilus</name>
    <dbReference type="NCBI Taxonomy" id="1833"/>
    <lineage>
        <taxon>Bacteria</taxon>
        <taxon>Bacillati</taxon>
        <taxon>Actinomycetota</taxon>
        <taxon>Actinomycetes</taxon>
        <taxon>Mycobacteriales</taxon>
        <taxon>Nocardiaceae</taxon>
        <taxon>Rhodococcus</taxon>
        <taxon>Rhodococcus erythropolis group</taxon>
    </lineage>
</organism>
<accession>A0A8I1D8X7</accession>
<comment type="caution">
    <text evidence="2">The sequence shown here is derived from an EMBL/GenBank/DDBJ whole genome shotgun (WGS) entry which is preliminary data.</text>
</comment>
<protein>
    <submittedName>
        <fullName evidence="2">Uncharacterized protein</fullName>
    </submittedName>
</protein>
<sequence length="317" mass="34951">MTNRHRPCRRERLSARGENTPPQDHMTADHPDLDVPTRQHATNPTLPAGGKVAVITADPMWSPLRRLHRNRRTWGEGYAALIRYRTALRAEHTALSFNDVPRLVETILALPDHVETVFLIGLPPYGTVIVQHEVAALHGPLVIADNETMTASLAALTLTALDRQGVWPWMATVYISQSRHAPLLEDVLTQCGIGTVTDIDTTNSTREDTRRLIAQCDVLIDLSTTEKSISPLRCIRPPADPFEYSSLPLAGLLSAGCGHRITMMTPDLIAASARALHSRTAAHRFLPDITDRTLVRTVSEHVGAAITVSALHTRLQR</sequence>
<evidence type="ECO:0000313" key="2">
    <source>
        <dbReference type="EMBL" id="MBH5145531.1"/>
    </source>
</evidence>
<feature type="compositionally biased region" description="Basic and acidic residues" evidence="1">
    <location>
        <begin position="26"/>
        <end position="37"/>
    </location>
</feature>
<dbReference type="EMBL" id="JAECSB010000082">
    <property type="protein sequence ID" value="MBH5145531.1"/>
    <property type="molecule type" value="Genomic_DNA"/>
</dbReference>
<reference evidence="2 3" key="1">
    <citation type="submission" date="2020-12" db="EMBL/GenBank/DDBJ databases">
        <title>Draft genome sequence of furan degrading bacterial strain FUR100.</title>
        <authorList>
            <person name="Woiski C."/>
        </authorList>
    </citation>
    <scope>NUCLEOTIDE SEQUENCE [LARGE SCALE GENOMIC DNA]</scope>
    <source>
        <strain evidence="2 3">FUR100</strain>
    </source>
</reference>
<evidence type="ECO:0000256" key="1">
    <source>
        <dbReference type="SAM" id="MobiDB-lite"/>
    </source>
</evidence>
<dbReference type="AlphaFoldDB" id="A0A8I1D8X7"/>
<dbReference type="Proteomes" id="UP000627573">
    <property type="component" value="Unassembled WGS sequence"/>
</dbReference>
<name>A0A8I1D8X7_RHOER</name>
<gene>
    <name evidence="2" type="ORF">I3517_23315</name>
</gene>
<proteinExistence type="predicted"/>